<protein>
    <submittedName>
        <fullName evidence="1">Uncharacterized protein</fullName>
    </submittedName>
</protein>
<dbReference type="Proteomes" id="UP000251545">
    <property type="component" value="Unassembled WGS sequence"/>
</dbReference>
<name>A0A362X2C1_9FLAO</name>
<gene>
    <name evidence="1" type="ORF">CLV33_105126</name>
</gene>
<evidence type="ECO:0000313" key="2">
    <source>
        <dbReference type="Proteomes" id="UP000251545"/>
    </source>
</evidence>
<proteinExistence type="predicted"/>
<dbReference type="AlphaFoldDB" id="A0A362X2C1"/>
<sequence>MIYSGPKIIDFFKLLAVCCCTVVCISCIANQDISASEKKSEIRYKPKIVFVSYSIKKNENGNKTVAFLDSKKVDGTLKNQKKILDKKGNLGDLVCAQLDASSSIVSQQLVENPLKKTIEYVDETKNFKVVQIALDSAKFTVRLQLYPETKYIAINLNGATQRPIALTKVSEL</sequence>
<comment type="caution">
    <text evidence="1">The sequence shown here is derived from an EMBL/GenBank/DDBJ whole genome shotgun (WGS) entry which is preliminary data.</text>
</comment>
<accession>A0A362X2C1</accession>
<organism evidence="1 2">
    <name type="scientific">Jejuia pallidilutea</name>
    <dbReference type="NCBI Taxonomy" id="504487"/>
    <lineage>
        <taxon>Bacteria</taxon>
        <taxon>Pseudomonadati</taxon>
        <taxon>Bacteroidota</taxon>
        <taxon>Flavobacteriia</taxon>
        <taxon>Flavobacteriales</taxon>
        <taxon>Flavobacteriaceae</taxon>
        <taxon>Jejuia</taxon>
    </lineage>
</organism>
<evidence type="ECO:0000313" key="1">
    <source>
        <dbReference type="EMBL" id="PQV48276.1"/>
    </source>
</evidence>
<dbReference type="EMBL" id="PVEO01000005">
    <property type="protein sequence ID" value="PQV48276.1"/>
    <property type="molecule type" value="Genomic_DNA"/>
</dbReference>
<reference evidence="1 2" key="1">
    <citation type="submission" date="2018-02" db="EMBL/GenBank/DDBJ databases">
        <title>Genomic Encyclopedia of Archaeal and Bacterial Type Strains, Phase II (KMG-II): from individual species to whole genera.</title>
        <authorList>
            <person name="Goeker M."/>
        </authorList>
    </citation>
    <scope>NUCLEOTIDE SEQUENCE [LARGE SCALE GENOMIC DNA]</scope>
    <source>
        <strain evidence="1 2">DSM 21165</strain>
    </source>
</reference>
<dbReference type="RefSeq" id="WP_105473745.1">
    <property type="nucleotide sequence ID" value="NZ_PVEO01000005.1"/>
</dbReference>